<dbReference type="GO" id="GO:0005886">
    <property type="term" value="C:plasma membrane"/>
    <property type="evidence" value="ECO:0007669"/>
    <property type="project" value="UniProtKB-SubCell"/>
</dbReference>
<comment type="similarity">
    <text evidence="8">Belongs to the methyl-accepting chemotaxis (MCP) protein family.</text>
</comment>
<dbReference type="SMART" id="SM00283">
    <property type="entry name" value="MA"/>
    <property type="match status" value="1"/>
</dbReference>
<dbReference type="PROSITE" id="PS50885">
    <property type="entry name" value="HAMP"/>
    <property type="match status" value="1"/>
</dbReference>
<dbReference type="Gene3D" id="6.10.340.10">
    <property type="match status" value="1"/>
</dbReference>
<accession>A0AAP7DJL0</accession>
<evidence type="ECO:0000313" key="14">
    <source>
        <dbReference type="Proteomes" id="UP000552038"/>
    </source>
</evidence>
<gene>
    <name evidence="13" type="ORF">HMI46_14830</name>
</gene>
<feature type="transmembrane region" description="Helical" evidence="10">
    <location>
        <begin position="42"/>
        <end position="64"/>
    </location>
</feature>
<feature type="domain" description="Methyl-accepting transducer" evidence="11">
    <location>
        <begin position="425"/>
        <end position="675"/>
    </location>
</feature>
<protein>
    <submittedName>
        <fullName evidence="13">Methyl-accepting chemotaxis protein</fullName>
    </submittedName>
</protein>
<proteinExistence type="inferred from homology"/>
<comment type="subcellular location">
    <subcellularLocation>
        <location evidence="1">Cell membrane</location>
        <topology evidence="1">Multi-pass membrane protein</topology>
    </subcellularLocation>
</comment>
<evidence type="ECO:0000256" key="5">
    <source>
        <dbReference type="ARBA" id="ARBA00022989"/>
    </source>
</evidence>
<dbReference type="EMBL" id="JABFOR010000018">
    <property type="protein sequence ID" value="NOJ71826.1"/>
    <property type="molecule type" value="Genomic_DNA"/>
</dbReference>
<dbReference type="SMART" id="SM00304">
    <property type="entry name" value="HAMP"/>
    <property type="match status" value="1"/>
</dbReference>
<dbReference type="CDD" id="cd18774">
    <property type="entry name" value="PDC2_HK_sensor"/>
    <property type="match status" value="1"/>
</dbReference>
<keyword evidence="2" id="KW-1003">Cell membrane</keyword>
<dbReference type="Proteomes" id="UP000552038">
    <property type="component" value="Unassembled WGS sequence"/>
</dbReference>
<evidence type="ECO:0000313" key="13">
    <source>
        <dbReference type="EMBL" id="NOJ71826.1"/>
    </source>
</evidence>
<dbReference type="SUPFAM" id="SSF58104">
    <property type="entry name" value="Methyl-accepting chemotaxis protein (MCP) signaling domain"/>
    <property type="match status" value="1"/>
</dbReference>
<dbReference type="PANTHER" id="PTHR32089:SF112">
    <property type="entry name" value="LYSOZYME-LIKE PROTEIN-RELATED"/>
    <property type="match status" value="1"/>
</dbReference>
<evidence type="ECO:0000256" key="9">
    <source>
        <dbReference type="PROSITE-ProRule" id="PRU00284"/>
    </source>
</evidence>
<dbReference type="Pfam" id="PF00672">
    <property type="entry name" value="HAMP"/>
    <property type="match status" value="1"/>
</dbReference>
<comment type="caution">
    <text evidence="13">The sequence shown here is derived from an EMBL/GenBank/DDBJ whole genome shotgun (WGS) entry which is preliminary data.</text>
</comment>
<dbReference type="CDD" id="cd06225">
    <property type="entry name" value="HAMP"/>
    <property type="match status" value="1"/>
</dbReference>
<dbReference type="Gene3D" id="1.10.287.950">
    <property type="entry name" value="Methyl-accepting chemotaxis protein"/>
    <property type="match status" value="1"/>
</dbReference>
<evidence type="ECO:0000259" key="11">
    <source>
        <dbReference type="PROSITE" id="PS50111"/>
    </source>
</evidence>
<dbReference type="InterPro" id="IPR003660">
    <property type="entry name" value="HAMP_dom"/>
</dbReference>
<evidence type="ECO:0000256" key="2">
    <source>
        <dbReference type="ARBA" id="ARBA00022475"/>
    </source>
</evidence>
<evidence type="ECO:0000256" key="6">
    <source>
        <dbReference type="ARBA" id="ARBA00023136"/>
    </source>
</evidence>
<dbReference type="PANTHER" id="PTHR32089">
    <property type="entry name" value="METHYL-ACCEPTING CHEMOTAXIS PROTEIN MCPB"/>
    <property type="match status" value="1"/>
</dbReference>
<dbReference type="Pfam" id="PF00015">
    <property type="entry name" value="MCPsignal"/>
    <property type="match status" value="1"/>
</dbReference>
<dbReference type="GO" id="GO:0007165">
    <property type="term" value="P:signal transduction"/>
    <property type="evidence" value="ECO:0007669"/>
    <property type="project" value="UniProtKB-KW"/>
</dbReference>
<sequence>MNRLFKGIKRAQGTTPRKWNLNWKSFVSSVFQNPSRSVGTKLFLVFVISIIVFVFSVGMISYFFSKNAIEDQASKSNYQTMVQAAQKIDLQLTQFNNMTMQIMFDPNLTASLKTLKDNQISAYEKIQTMEAITKTLQTYSVGNPLIENIYLIPIDPKRNTMAALGLRGNLDNLRKQAWFEEATKSNGQSIWVDTMPKGVDKAPEATFGIARPMRDLNSGMAEYIVLMEIRIATFAKSLEGINLGDGSTVQVMNRSGHYIYFDDDEKLTKEAPKWLMPHIEDTASVVSGSTKVASDSDGDMLLVYDQMPSSRWMLVGAVPVAELVKEAKSILTLTFISMLAAAVIAVVIGWLVIQWVATPLVKLRNLMNEGAQGNLAVRAVSKSKDEIGQLANGFNTMMEQITDLVKSTDASARAVLDTAAYLSEASRSTAISAKEIAIATEEIAKGATSLAVEAERGHDLTHNIASQMTTVIDANGQMDLSVQAVAESSTLGAANMTSLMSRTTSTGDMMRSLATKVNTLSDSTQSIRKILDVLHNMTKQTNILSLNATIEAARAGTAGKGFMVVADEIRNLADQSRQSIDVVGQITEKIQQEITETVTALSEAFPLFQKQAEAVQETDVIFSTVQQQMDGMIQQLGNVTGSIGRLNEAQSILVEAMSNVSAVAEEASATSEEVASLSTEQLNVSNRLVELSQQLEEVSSNLKETLSQFKY</sequence>
<evidence type="ECO:0000256" key="1">
    <source>
        <dbReference type="ARBA" id="ARBA00004651"/>
    </source>
</evidence>
<dbReference type="Gene3D" id="3.30.450.20">
    <property type="entry name" value="PAS domain"/>
    <property type="match status" value="2"/>
</dbReference>
<organism evidence="13 14">
    <name type="scientific">Paenibacillus alvei</name>
    <name type="common">Bacillus alvei</name>
    <dbReference type="NCBI Taxonomy" id="44250"/>
    <lineage>
        <taxon>Bacteria</taxon>
        <taxon>Bacillati</taxon>
        <taxon>Bacillota</taxon>
        <taxon>Bacilli</taxon>
        <taxon>Bacillales</taxon>
        <taxon>Paenibacillaceae</taxon>
        <taxon>Paenibacillus</taxon>
    </lineage>
</organism>
<keyword evidence="3" id="KW-0145">Chemotaxis</keyword>
<name>A0AAP7DJL0_PAEAL</name>
<dbReference type="AlphaFoldDB" id="A0AAP7DJL0"/>
<keyword evidence="6 10" id="KW-0472">Membrane</keyword>
<evidence type="ECO:0000256" key="10">
    <source>
        <dbReference type="SAM" id="Phobius"/>
    </source>
</evidence>
<evidence type="ECO:0000256" key="7">
    <source>
        <dbReference type="ARBA" id="ARBA00023224"/>
    </source>
</evidence>
<dbReference type="GO" id="GO:0006935">
    <property type="term" value="P:chemotaxis"/>
    <property type="evidence" value="ECO:0007669"/>
    <property type="project" value="UniProtKB-KW"/>
</dbReference>
<dbReference type="InterPro" id="IPR004089">
    <property type="entry name" value="MCPsignal_dom"/>
</dbReference>
<dbReference type="InterPro" id="IPR033479">
    <property type="entry name" value="dCache_1"/>
</dbReference>
<keyword evidence="5 10" id="KW-1133">Transmembrane helix</keyword>
<keyword evidence="7 9" id="KW-0807">Transducer</keyword>
<reference evidence="13 14" key="1">
    <citation type="submission" date="2020-05" db="EMBL/GenBank/DDBJ databases">
        <title>Whole genome sequencing and identification of novel metabolites from Paenibacillus alvei strain JR949.</title>
        <authorList>
            <person name="Rajendhran J."/>
            <person name="Sree Pranav P."/>
            <person name="Mahalakshmi B."/>
            <person name="Karthikeyan R."/>
        </authorList>
    </citation>
    <scope>NUCLEOTIDE SEQUENCE [LARGE SCALE GENOMIC DNA]</scope>
    <source>
        <strain evidence="13 14">JR949</strain>
    </source>
</reference>
<feature type="domain" description="HAMP" evidence="12">
    <location>
        <begin position="354"/>
        <end position="406"/>
    </location>
</feature>
<dbReference type="Pfam" id="PF02743">
    <property type="entry name" value="dCache_1"/>
    <property type="match status" value="1"/>
</dbReference>
<evidence type="ECO:0000256" key="4">
    <source>
        <dbReference type="ARBA" id="ARBA00022692"/>
    </source>
</evidence>
<dbReference type="RefSeq" id="WP_163974978.1">
    <property type="nucleotide sequence ID" value="NZ_JAMDMG010000028.1"/>
</dbReference>
<evidence type="ECO:0000256" key="8">
    <source>
        <dbReference type="ARBA" id="ARBA00029447"/>
    </source>
</evidence>
<evidence type="ECO:0000259" key="12">
    <source>
        <dbReference type="PROSITE" id="PS50885"/>
    </source>
</evidence>
<evidence type="ECO:0000256" key="3">
    <source>
        <dbReference type="ARBA" id="ARBA00022500"/>
    </source>
</evidence>
<dbReference type="PROSITE" id="PS50111">
    <property type="entry name" value="CHEMOTAXIS_TRANSDUC_2"/>
    <property type="match status" value="1"/>
</dbReference>
<keyword evidence="4 10" id="KW-0812">Transmembrane</keyword>
<feature type="transmembrane region" description="Helical" evidence="10">
    <location>
        <begin position="330"/>
        <end position="357"/>
    </location>
</feature>